<reference evidence="2 3" key="1">
    <citation type="journal article" date="2019" name="Sci. Rep.">
        <title>Orb-weaving spider Araneus ventricosus genome elucidates the spidroin gene catalogue.</title>
        <authorList>
            <person name="Kono N."/>
            <person name="Nakamura H."/>
            <person name="Ohtoshi R."/>
            <person name="Moran D.A.P."/>
            <person name="Shinohara A."/>
            <person name="Yoshida Y."/>
            <person name="Fujiwara M."/>
            <person name="Mori M."/>
            <person name="Tomita M."/>
            <person name="Arakawa K."/>
        </authorList>
    </citation>
    <scope>NUCLEOTIDE SEQUENCE [LARGE SCALE GENOMIC DNA]</scope>
</reference>
<comment type="caution">
    <text evidence="2">The sequence shown here is derived from an EMBL/GenBank/DDBJ whole genome shotgun (WGS) entry which is preliminary data.</text>
</comment>
<keyword evidence="3" id="KW-1185">Reference proteome</keyword>
<feature type="compositionally biased region" description="Low complexity" evidence="1">
    <location>
        <begin position="1"/>
        <end position="27"/>
    </location>
</feature>
<name>A0A4Y2LYY5_ARAVE</name>
<dbReference type="Proteomes" id="UP000499080">
    <property type="component" value="Unassembled WGS sequence"/>
</dbReference>
<evidence type="ECO:0000256" key="1">
    <source>
        <dbReference type="SAM" id="MobiDB-lite"/>
    </source>
</evidence>
<evidence type="ECO:0000313" key="2">
    <source>
        <dbReference type="EMBL" id="GBN19709.1"/>
    </source>
</evidence>
<organism evidence="2 3">
    <name type="scientific">Araneus ventricosus</name>
    <name type="common">Orbweaver spider</name>
    <name type="synonym">Epeira ventricosa</name>
    <dbReference type="NCBI Taxonomy" id="182803"/>
    <lineage>
        <taxon>Eukaryota</taxon>
        <taxon>Metazoa</taxon>
        <taxon>Ecdysozoa</taxon>
        <taxon>Arthropoda</taxon>
        <taxon>Chelicerata</taxon>
        <taxon>Arachnida</taxon>
        <taxon>Araneae</taxon>
        <taxon>Araneomorphae</taxon>
        <taxon>Entelegynae</taxon>
        <taxon>Araneoidea</taxon>
        <taxon>Araneidae</taxon>
        <taxon>Araneus</taxon>
    </lineage>
</organism>
<dbReference type="AlphaFoldDB" id="A0A4Y2LYY5"/>
<proteinExistence type="predicted"/>
<dbReference type="EMBL" id="BGPR01201724">
    <property type="protein sequence ID" value="GBN19709.1"/>
    <property type="molecule type" value="Genomic_DNA"/>
</dbReference>
<evidence type="ECO:0000313" key="3">
    <source>
        <dbReference type="Proteomes" id="UP000499080"/>
    </source>
</evidence>
<sequence>MGAAVSPVPTPPSVTTAAPTSVPTPVSERNPSPVPIMDSEILNAIPLPGENPDTT</sequence>
<protein>
    <submittedName>
        <fullName evidence="2">Uncharacterized protein</fullName>
    </submittedName>
</protein>
<gene>
    <name evidence="2" type="ORF">AVEN_182039_1</name>
</gene>
<feature type="non-terminal residue" evidence="2">
    <location>
        <position position="55"/>
    </location>
</feature>
<feature type="region of interest" description="Disordered" evidence="1">
    <location>
        <begin position="1"/>
        <end position="36"/>
    </location>
</feature>
<accession>A0A4Y2LYY5</accession>